<dbReference type="RefSeq" id="XP_012650285.2">
    <property type="nucleotide sequence ID" value="XM_012794831.2"/>
</dbReference>
<name>A0A1N6LY72_BABMR</name>
<dbReference type="Proteomes" id="UP000002899">
    <property type="component" value="Chromosome IV"/>
</dbReference>
<reference evidence="1 2" key="1">
    <citation type="journal article" date="2012" name="Nucleic Acids Res.">
        <title>Sequencing of the smallest Apicomplexan genome from the human pathogen Babesia microti.</title>
        <authorList>
            <person name="Cornillot E."/>
            <person name="Hadj-Kaddour K."/>
            <person name="Dassouli A."/>
            <person name="Noel B."/>
            <person name="Ranwez V."/>
            <person name="Vacherie B."/>
            <person name="Augagneur Y."/>
            <person name="Bres V."/>
            <person name="Duclos A."/>
            <person name="Randazzo S."/>
            <person name="Carcy B."/>
            <person name="Debierre-Grockiego F."/>
            <person name="Delbecq S."/>
            <person name="Moubri-Menage K."/>
            <person name="Shams-Eldin H."/>
            <person name="Usmani-Brown S."/>
            <person name="Bringaud F."/>
            <person name="Wincker P."/>
            <person name="Vivares C.P."/>
            <person name="Schwarz R.T."/>
            <person name="Schetters T.P."/>
            <person name="Krause P.J."/>
            <person name="Gorenflot A."/>
            <person name="Berry V."/>
            <person name="Barbe V."/>
            <person name="Ben Mamoun C."/>
        </authorList>
    </citation>
    <scope>NUCLEOTIDE SEQUENCE [LARGE SCALE GENOMIC DNA]</scope>
    <source>
        <strain evidence="1 2">RI</strain>
    </source>
</reference>
<gene>
    <name evidence="1" type="ORF">BmR1_04g08495</name>
</gene>
<protein>
    <submittedName>
        <fullName evidence="1">Uncharacterized protein</fullName>
    </submittedName>
</protein>
<sequence>MAFAVRINMSLHKLIRSNRRQFSSYIGKEVRSEDLIKKDDSWVIEETNFCLGKVAKIRFRDTDDLARRTLHLMDTQLSKMHTRLRDGTCIPYMSLSLHQVVDHPCPMHIFIEQPLLKWTWDECYDEAYDDV</sequence>
<dbReference type="GeneID" id="24426330"/>
<dbReference type="OrthoDB" id="430536at2759"/>
<dbReference type="EMBL" id="LN871599">
    <property type="protein sequence ID" value="SIO73817.1"/>
    <property type="molecule type" value="Genomic_DNA"/>
</dbReference>
<keyword evidence="2" id="KW-1185">Reference proteome</keyword>
<organism evidence="1 2">
    <name type="scientific">Babesia microti (strain RI)</name>
    <dbReference type="NCBI Taxonomy" id="1133968"/>
    <lineage>
        <taxon>Eukaryota</taxon>
        <taxon>Sar</taxon>
        <taxon>Alveolata</taxon>
        <taxon>Apicomplexa</taxon>
        <taxon>Aconoidasida</taxon>
        <taxon>Piroplasmida</taxon>
        <taxon>Babesiidae</taxon>
        <taxon>Babesia</taxon>
    </lineage>
</organism>
<accession>A0A1N6LY72</accession>
<dbReference type="KEGG" id="bmic:BmR1_04g08495"/>
<dbReference type="AlphaFoldDB" id="A0A1N6LY72"/>
<reference evidence="1 2" key="3">
    <citation type="journal article" date="2016" name="Sci. Rep.">
        <title>Genome-wide diversity and gene expression profiling of Babesia microti isolates identify polymorphic genes that mediate host-pathogen interactions.</title>
        <authorList>
            <person name="Silva J.C."/>
            <person name="Cornillot E."/>
            <person name="McCracken C."/>
            <person name="Usmani-Brown S."/>
            <person name="Dwivedi A."/>
            <person name="Ifeonu O.O."/>
            <person name="Crabtree J."/>
            <person name="Gotia H.T."/>
            <person name="Virji A.Z."/>
            <person name="Reynes C."/>
            <person name="Colinge J."/>
            <person name="Kumar V."/>
            <person name="Lawres L."/>
            <person name="Pazzi J.E."/>
            <person name="Pablo J.V."/>
            <person name="Hung C."/>
            <person name="Brancato J."/>
            <person name="Kumari P."/>
            <person name="Orvis J."/>
            <person name="Tretina K."/>
            <person name="Chibucos M."/>
            <person name="Ott S."/>
            <person name="Sadzewicz L."/>
            <person name="Sengamalay N."/>
            <person name="Shetty A.C."/>
            <person name="Su Q."/>
            <person name="Tallon L."/>
            <person name="Fraser C.M."/>
            <person name="Frutos R."/>
            <person name="Molina D.M."/>
            <person name="Krause P.J."/>
            <person name="Ben Mamoun C."/>
        </authorList>
    </citation>
    <scope>NUCLEOTIDE SEQUENCE [LARGE SCALE GENOMIC DNA]</scope>
    <source>
        <strain evidence="1 2">RI</strain>
    </source>
</reference>
<evidence type="ECO:0000313" key="2">
    <source>
        <dbReference type="Proteomes" id="UP000002899"/>
    </source>
</evidence>
<dbReference type="VEuPathDB" id="PiroplasmaDB:BmR1_04g08495"/>
<evidence type="ECO:0000313" key="1">
    <source>
        <dbReference type="EMBL" id="SIO73817.1"/>
    </source>
</evidence>
<proteinExistence type="predicted"/>
<reference evidence="1 2" key="2">
    <citation type="journal article" date="2013" name="PLoS ONE">
        <title>Whole genome mapping and re-organization of the nuclear and mitochondrial genomes of Babesia microti isolates.</title>
        <authorList>
            <person name="Cornillot E."/>
            <person name="Dassouli A."/>
            <person name="Garg A."/>
            <person name="Pachikara N."/>
            <person name="Randazzo S."/>
            <person name="Depoix D."/>
            <person name="Carcy B."/>
            <person name="Delbecq S."/>
            <person name="Frutos R."/>
            <person name="Silva J.C."/>
            <person name="Sutton R."/>
            <person name="Krause P.J."/>
            <person name="Mamoun C.B."/>
        </authorList>
    </citation>
    <scope>NUCLEOTIDE SEQUENCE [LARGE SCALE GENOMIC DNA]</scope>
    <source>
        <strain evidence="1 2">RI</strain>
    </source>
</reference>